<name>L1KTB8_9ACTN</name>
<protein>
    <submittedName>
        <fullName evidence="2">Uncharacterized protein</fullName>
    </submittedName>
</protein>
<dbReference type="Proteomes" id="UP000010411">
    <property type="component" value="Unassembled WGS sequence"/>
</dbReference>
<organism evidence="2 3">
    <name type="scientific">Streptomyces ipomoeae 91-03</name>
    <dbReference type="NCBI Taxonomy" id="698759"/>
    <lineage>
        <taxon>Bacteria</taxon>
        <taxon>Bacillati</taxon>
        <taxon>Actinomycetota</taxon>
        <taxon>Actinomycetes</taxon>
        <taxon>Kitasatosporales</taxon>
        <taxon>Streptomycetaceae</taxon>
        <taxon>Streptomyces</taxon>
    </lineage>
</organism>
<sequence>MPAGLRTRVRPDGAPSRSSSPAALRPSRTPPSGVVPRPSPSPLRVSSGFPPDSLASDVARLAPRGYQAHARATQPQAS</sequence>
<reference evidence="2 3" key="1">
    <citation type="submission" date="2012-11" db="EMBL/GenBank/DDBJ databases">
        <authorList>
            <person name="Huguet-Tapia J.C."/>
            <person name="Durkin A.S."/>
            <person name="Pettis G.S."/>
            <person name="Badger J.H."/>
        </authorList>
    </citation>
    <scope>NUCLEOTIDE SEQUENCE [LARGE SCALE GENOMIC DNA]</scope>
    <source>
        <strain evidence="2 3">91-03</strain>
    </source>
</reference>
<proteinExistence type="predicted"/>
<feature type="region of interest" description="Disordered" evidence="1">
    <location>
        <begin position="1"/>
        <end position="56"/>
    </location>
</feature>
<gene>
    <name evidence="2" type="ORF">STRIP9103_07623</name>
</gene>
<comment type="caution">
    <text evidence="2">The sequence shown here is derived from an EMBL/GenBank/DDBJ whole genome shotgun (WGS) entry which is preliminary data.</text>
</comment>
<feature type="compositionally biased region" description="Low complexity" evidence="1">
    <location>
        <begin position="12"/>
        <end position="47"/>
    </location>
</feature>
<keyword evidence="3" id="KW-1185">Reference proteome</keyword>
<accession>L1KTB8</accession>
<evidence type="ECO:0000256" key="1">
    <source>
        <dbReference type="SAM" id="MobiDB-lite"/>
    </source>
</evidence>
<evidence type="ECO:0000313" key="3">
    <source>
        <dbReference type="Proteomes" id="UP000010411"/>
    </source>
</evidence>
<dbReference type="AlphaFoldDB" id="L1KTB8"/>
<dbReference type="EMBL" id="AEJC01000397">
    <property type="protein sequence ID" value="EKX64061.1"/>
    <property type="molecule type" value="Genomic_DNA"/>
</dbReference>
<evidence type="ECO:0000313" key="2">
    <source>
        <dbReference type="EMBL" id="EKX64061.1"/>
    </source>
</evidence>
<dbReference type="PATRIC" id="fig|698759.3.peg.5309"/>